<name>A0A1N7HCL1_9NOCA</name>
<gene>
    <name evidence="2" type="ORF">SAMN05445060_3961</name>
</gene>
<evidence type="ECO:0000313" key="3">
    <source>
        <dbReference type="Proteomes" id="UP000186218"/>
    </source>
</evidence>
<dbReference type="AlphaFoldDB" id="A0A1N7HCL1"/>
<evidence type="ECO:0000256" key="1">
    <source>
        <dbReference type="SAM" id="MobiDB-lite"/>
    </source>
</evidence>
<proteinExistence type="predicted"/>
<protein>
    <submittedName>
        <fullName evidence="2">Uncharacterized protein</fullName>
    </submittedName>
</protein>
<dbReference type="Proteomes" id="UP000186218">
    <property type="component" value="Unassembled WGS sequence"/>
</dbReference>
<feature type="region of interest" description="Disordered" evidence="1">
    <location>
        <begin position="1"/>
        <end position="42"/>
    </location>
</feature>
<evidence type="ECO:0000313" key="2">
    <source>
        <dbReference type="EMBL" id="SIS22491.1"/>
    </source>
</evidence>
<organism evidence="2 3">
    <name type="scientific">Williamsia sterculiae</name>
    <dbReference type="NCBI Taxonomy" id="1344003"/>
    <lineage>
        <taxon>Bacteria</taxon>
        <taxon>Bacillati</taxon>
        <taxon>Actinomycetota</taxon>
        <taxon>Actinomycetes</taxon>
        <taxon>Mycobacteriales</taxon>
        <taxon>Nocardiaceae</taxon>
        <taxon>Williamsia</taxon>
    </lineage>
</organism>
<keyword evidence="3" id="KW-1185">Reference proteome</keyword>
<accession>A0A1N7HCL1</accession>
<dbReference type="EMBL" id="FTNT01000015">
    <property type="protein sequence ID" value="SIS22491.1"/>
    <property type="molecule type" value="Genomic_DNA"/>
</dbReference>
<sequence>MTPPQKCDPEALGRGLRGHAKSFGADQLPDGFTARSPVSSVA</sequence>
<reference evidence="2 3" key="1">
    <citation type="submission" date="2017-01" db="EMBL/GenBank/DDBJ databases">
        <authorList>
            <person name="Mah S.A."/>
            <person name="Swanson W.J."/>
            <person name="Moy G.W."/>
            <person name="Vacquier V.D."/>
        </authorList>
    </citation>
    <scope>NUCLEOTIDE SEQUENCE [LARGE SCALE GENOMIC DNA]</scope>
    <source>
        <strain evidence="2 3">CPCC 203464</strain>
    </source>
</reference>